<evidence type="ECO:0000313" key="2">
    <source>
        <dbReference type="Proteomes" id="UP001263852"/>
    </source>
</evidence>
<dbReference type="AlphaFoldDB" id="A0AAW8WGY5"/>
<accession>A0AAW8WGY5</accession>
<organism evidence="1 2">
    <name type="scientific">Lactiplantibacillus pentosus</name>
    <name type="common">Lactobacillus pentosus</name>
    <dbReference type="NCBI Taxonomy" id="1589"/>
    <lineage>
        <taxon>Bacteria</taxon>
        <taxon>Bacillati</taxon>
        <taxon>Bacillota</taxon>
        <taxon>Bacilli</taxon>
        <taxon>Lactobacillales</taxon>
        <taxon>Lactobacillaceae</taxon>
        <taxon>Lactiplantibacillus</taxon>
    </lineage>
</organism>
<proteinExistence type="predicted"/>
<evidence type="ECO:0000313" key="1">
    <source>
        <dbReference type="EMBL" id="MDT7040572.1"/>
    </source>
</evidence>
<dbReference type="RefSeq" id="WP_313819642.1">
    <property type="nucleotide sequence ID" value="NZ_JAGWDT010000036.1"/>
</dbReference>
<reference evidence="1" key="1">
    <citation type="submission" date="2023-08" db="EMBL/GenBank/DDBJ databases">
        <authorList>
            <person name="Page C.A."/>
            <person name="Perez-Diaz I.M."/>
        </authorList>
    </citation>
    <scope>NUCLEOTIDE SEQUENCE</scope>
    <source>
        <strain evidence="1">1.8.9</strain>
    </source>
</reference>
<sequence length="76" mass="8472">MNNSVALAKKKSAKVISITSDENSHLAALSDLTIQVKNSKFVNNSRFVNSQGSIIFGTDRNFSILVPIFVLRYKKR</sequence>
<protein>
    <submittedName>
        <fullName evidence="1">Uncharacterized protein</fullName>
    </submittedName>
</protein>
<dbReference type="GO" id="GO:0097367">
    <property type="term" value="F:carbohydrate derivative binding"/>
    <property type="evidence" value="ECO:0007669"/>
    <property type="project" value="InterPro"/>
</dbReference>
<gene>
    <name evidence="1" type="ORF">RI555_16800</name>
</gene>
<dbReference type="Gene3D" id="3.40.50.10490">
    <property type="entry name" value="Glucose-6-phosphate isomerase like protein, domain 1"/>
    <property type="match status" value="1"/>
</dbReference>
<dbReference type="SUPFAM" id="SSF53697">
    <property type="entry name" value="SIS domain"/>
    <property type="match status" value="1"/>
</dbReference>
<comment type="caution">
    <text evidence="1">The sequence shown here is derived from an EMBL/GenBank/DDBJ whole genome shotgun (WGS) entry which is preliminary data.</text>
</comment>
<dbReference type="GO" id="GO:1901135">
    <property type="term" value="P:carbohydrate derivative metabolic process"/>
    <property type="evidence" value="ECO:0007669"/>
    <property type="project" value="InterPro"/>
</dbReference>
<name>A0AAW8WGY5_LACPE</name>
<dbReference type="InterPro" id="IPR046348">
    <property type="entry name" value="SIS_dom_sf"/>
</dbReference>
<dbReference type="Proteomes" id="UP001263852">
    <property type="component" value="Unassembled WGS sequence"/>
</dbReference>
<dbReference type="EMBL" id="JAVLAO010000004">
    <property type="protein sequence ID" value="MDT7040572.1"/>
    <property type="molecule type" value="Genomic_DNA"/>
</dbReference>